<evidence type="ECO:0000313" key="3">
    <source>
        <dbReference type="Proteomes" id="UP001223520"/>
    </source>
</evidence>
<dbReference type="KEGG" id="hbq:QI031_31470"/>
<sequence>MQNNESSSLVMETISTVNRDSGLSNNIMAYRLALMIKKHPDEVQSTTTLDTSKRENLQEDLRTALSKNTQNVEDYRQNLKDKYYTEYLNKFGVAQQRSDAVPQQDNSTRVENLIAEKKQTFLQKMFEAGKHELPLGRKSSSPDKVPEIIQPENTDSSVVDEAAKKSLIPALMRTVMTMGKDTNQGRTYEGLVYKLQLWIKEGMQSLSVSRKGGNPQIAFTAHKDGDEQEFQITQNNLSEEETNRLITFDKQQTAQQPKTQDNSINKNDSAELGE</sequence>
<gene>
    <name evidence="2" type="ORF">QI031_31470</name>
</gene>
<evidence type="ECO:0000256" key="1">
    <source>
        <dbReference type="SAM" id="MobiDB-lite"/>
    </source>
</evidence>
<feature type="region of interest" description="Disordered" evidence="1">
    <location>
        <begin position="248"/>
        <end position="274"/>
    </location>
</feature>
<dbReference type="Proteomes" id="UP001223520">
    <property type="component" value="Plasmid unnamed1"/>
</dbReference>
<dbReference type="RefSeq" id="WP_281486277.1">
    <property type="nucleotide sequence ID" value="NZ_CP124544.1"/>
</dbReference>
<organism evidence="2 3">
    <name type="scientific">Halotia branconii CENA392</name>
    <dbReference type="NCBI Taxonomy" id="1539056"/>
    <lineage>
        <taxon>Bacteria</taxon>
        <taxon>Bacillati</taxon>
        <taxon>Cyanobacteriota</taxon>
        <taxon>Cyanophyceae</taxon>
        <taxon>Nostocales</taxon>
        <taxon>Nodulariaceae</taxon>
        <taxon>Halotia</taxon>
    </lineage>
</organism>
<feature type="compositionally biased region" description="Polar residues" evidence="1">
    <location>
        <begin position="249"/>
        <end position="267"/>
    </location>
</feature>
<dbReference type="AlphaFoldDB" id="A0AAJ6PCN9"/>
<geneLocation type="plasmid" evidence="2 3">
    <name>unnamed1</name>
</geneLocation>
<protein>
    <submittedName>
        <fullName evidence="2">Uncharacterized protein</fullName>
    </submittedName>
</protein>
<name>A0AAJ6PCN9_9CYAN</name>
<proteinExistence type="predicted"/>
<keyword evidence="3" id="KW-1185">Reference proteome</keyword>
<dbReference type="EMBL" id="CP124544">
    <property type="protein sequence ID" value="WGV29081.1"/>
    <property type="molecule type" value="Genomic_DNA"/>
</dbReference>
<reference evidence="2 3" key="1">
    <citation type="journal article" date="2023" name="Limnol Oceanogr Lett">
        <title>Environmental adaptations by the intertidal Antarctic cyanobacterium Halotia branconii CENA392 as revealed using long-read genome sequencing.</title>
        <authorList>
            <person name="Dextro R.B."/>
            <person name="Delbaje E."/>
            <person name="Freitas P.N.N."/>
            <person name="Geraldes V."/>
            <person name="Pinto E."/>
            <person name="Long P.F."/>
            <person name="Fiore M.F."/>
        </authorList>
    </citation>
    <scope>NUCLEOTIDE SEQUENCE [LARGE SCALE GENOMIC DNA]</scope>
    <source>
        <strain evidence="2 3">CENA392</strain>
        <plasmid evidence="2 3">unnamed1</plasmid>
    </source>
</reference>
<evidence type="ECO:0000313" key="2">
    <source>
        <dbReference type="EMBL" id="WGV29081.1"/>
    </source>
</evidence>
<keyword evidence="2" id="KW-0614">Plasmid</keyword>
<accession>A0AAJ6PCN9</accession>